<keyword evidence="1" id="KW-0732">Signal</keyword>
<dbReference type="InterPro" id="IPR029058">
    <property type="entry name" value="AB_hydrolase_fold"/>
</dbReference>
<dbReference type="Proteomes" id="UP000008718">
    <property type="component" value="Chromosome"/>
</dbReference>
<evidence type="ECO:0000256" key="1">
    <source>
        <dbReference type="SAM" id="SignalP"/>
    </source>
</evidence>
<dbReference type="HOGENOM" id="CLU_033707_2_0_10"/>
<dbReference type="AlphaFoldDB" id="E4T7G0"/>
<accession>E4T7G0</accession>
<evidence type="ECO:0000313" key="3">
    <source>
        <dbReference type="EMBL" id="ADQ80654.1"/>
    </source>
</evidence>
<dbReference type="GO" id="GO:0052689">
    <property type="term" value="F:carboxylic ester hydrolase activity"/>
    <property type="evidence" value="ECO:0007669"/>
    <property type="project" value="TreeGrafter"/>
</dbReference>
<dbReference type="eggNOG" id="COG1073">
    <property type="taxonomic scope" value="Bacteria"/>
</dbReference>
<dbReference type="PANTHER" id="PTHR43265">
    <property type="entry name" value="ESTERASE ESTD"/>
    <property type="match status" value="1"/>
</dbReference>
<protein>
    <submittedName>
        <fullName evidence="3">Alpha/beta hydrolase fold protein</fullName>
    </submittedName>
</protein>
<dbReference type="SUPFAM" id="SSF53474">
    <property type="entry name" value="alpha/beta-Hydrolases"/>
    <property type="match status" value="1"/>
</dbReference>
<reference key="1">
    <citation type="submission" date="2010-11" db="EMBL/GenBank/DDBJ databases">
        <title>The complete genome of Paludibacter propionicigenes DSM 17365.</title>
        <authorList>
            <consortium name="US DOE Joint Genome Institute (JGI-PGF)"/>
            <person name="Lucas S."/>
            <person name="Copeland A."/>
            <person name="Lapidus A."/>
            <person name="Bruce D."/>
            <person name="Goodwin L."/>
            <person name="Pitluck S."/>
            <person name="Kyrpides N."/>
            <person name="Mavromatis K."/>
            <person name="Ivanova N."/>
            <person name="Munk A.C."/>
            <person name="Brettin T."/>
            <person name="Detter J.C."/>
            <person name="Han C."/>
            <person name="Tapia R."/>
            <person name="Land M."/>
            <person name="Hauser L."/>
            <person name="Markowitz V."/>
            <person name="Cheng J.-F."/>
            <person name="Hugenholtz P."/>
            <person name="Woyke T."/>
            <person name="Wu D."/>
            <person name="Gronow S."/>
            <person name="Wellnitz S."/>
            <person name="Brambilla E."/>
            <person name="Klenk H.-P."/>
            <person name="Eisen J.A."/>
        </authorList>
    </citation>
    <scope>NUCLEOTIDE SEQUENCE</scope>
    <source>
        <strain>WB4</strain>
    </source>
</reference>
<sequence length="377" mass="42061">MKIILSTRILVVVCFALAFNAINQVKAQNASGEKATSLPYISKDIQFSNEDNSIKFGATLTIPDTLNNHQAVILVSGTGEQDRDGTMAGHKMFAAIADNLTRRGIAVLRVDDRGVGQTTGVYETSTTGDFAKDVMAFIRFLKSQKGIDPKDIGLIGHSEGGAVISIVTAQSNDVAFMISIAGLATDGLTALKKQNRDIVDASSLPSYDKGRSNDINELMFNTAYAYANSDSMEAKLNETYNKWKIKDDAYFKTLNVKFDHFRFPIYSYVKFASGPWYRYFIQYDPAKYLTKVKVPVLAINGDRDLMVACNENLENFRKYLTEAGNQDFKIVSVPGLNHLFQHCKLCTREEYESLNETFAPEVLDLMGNWILSHKRNK</sequence>
<dbReference type="InterPro" id="IPR022742">
    <property type="entry name" value="Hydrolase_4"/>
</dbReference>
<name>E4T7G0_PALPW</name>
<dbReference type="Gene3D" id="3.40.50.1820">
    <property type="entry name" value="alpha/beta hydrolase"/>
    <property type="match status" value="1"/>
</dbReference>
<dbReference type="STRING" id="694427.Palpr_2522"/>
<dbReference type="PANTHER" id="PTHR43265:SF1">
    <property type="entry name" value="ESTERASE ESTD"/>
    <property type="match status" value="1"/>
</dbReference>
<dbReference type="Pfam" id="PF12146">
    <property type="entry name" value="Hydrolase_4"/>
    <property type="match status" value="1"/>
</dbReference>
<dbReference type="InterPro" id="IPR053145">
    <property type="entry name" value="AB_hydrolase_Est10"/>
</dbReference>
<gene>
    <name evidence="3" type="ordered locus">Palpr_2522</name>
</gene>
<feature type="domain" description="Serine aminopeptidase S33" evidence="2">
    <location>
        <begin position="91"/>
        <end position="182"/>
    </location>
</feature>
<evidence type="ECO:0000259" key="2">
    <source>
        <dbReference type="Pfam" id="PF12146"/>
    </source>
</evidence>
<dbReference type="OrthoDB" id="9809549at2"/>
<feature type="chain" id="PRO_5003189523" evidence="1">
    <location>
        <begin position="28"/>
        <end position="377"/>
    </location>
</feature>
<feature type="signal peptide" evidence="1">
    <location>
        <begin position="1"/>
        <end position="27"/>
    </location>
</feature>
<dbReference type="EMBL" id="CP002345">
    <property type="protein sequence ID" value="ADQ80654.1"/>
    <property type="molecule type" value="Genomic_DNA"/>
</dbReference>
<evidence type="ECO:0000313" key="4">
    <source>
        <dbReference type="Proteomes" id="UP000008718"/>
    </source>
</evidence>
<proteinExistence type="predicted"/>
<reference evidence="3 4" key="2">
    <citation type="journal article" date="2011" name="Stand. Genomic Sci.">
        <title>Complete genome sequence of Paludibacter propionicigenes type strain (WB4).</title>
        <authorList>
            <person name="Gronow S."/>
            <person name="Munk C."/>
            <person name="Lapidus A."/>
            <person name="Nolan M."/>
            <person name="Lucas S."/>
            <person name="Hammon N."/>
            <person name="Deshpande S."/>
            <person name="Cheng J.F."/>
            <person name="Tapia R."/>
            <person name="Han C."/>
            <person name="Goodwin L."/>
            <person name="Pitluck S."/>
            <person name="Liolios K."/>
            <person name="Ivanova N."/>
            <person name="Mavromatis K."/>
            <person name="Mikhailova N."/>
            <person name="Pati A."/>
            <person name="Chen A."/>
            <person name="Palaniappan K."/>
            <person name="Land M."/>
            <person name="Hauser L."/>
            <person name="Chang Y.J."/>
            <person name="Jeffries C.D."/>
            <person name="Brambilla E."/>
            <person name="Rohde M."/>
            <person name="Goker M."/>
            <person name="Detter J.C."/>
            <person name="Woyke T."/>
            <person name="Bristow J."/>
            <person name="Eisen J.A."/>
            <person name="Markowitz V."/>
            <person name="Hugenholtz P."/>
            <person name="Kyrpides N.C."/>
            <person name="Klenk H.P."/>
        </authorList>
    </citation>
    <scope>NUCLEOTIDE SEQUENCE [LARGE SCALE GENOMIC DNA]</scope>
    <source>
        <strain evidence="4">DSM 17365 / JCM 13257 / WB4</strain>
    </source>
</reference>
<organism evidence="3 4">
    <name type="scientific">Paludibacter propionicigenes (strain DSM 17365 / JCM 13257 / WB4)</name>
    <dbReference type="NCBI Taxonomy" id="694427"/>
    <lineage>
        <taxon>Bacteria</taxon>
        <taxon>Pseudomonadati</taxon>
        <taxon>Bacteroidota</taxon>
        <taxon>Bacteroidia</taxon>
        <taxon>Bacteroidales</taxon>
        <taxon>Paludibacteraceae</taxon>
        <taxon>Paludibacter</taxon>
    </lineage>
</organism>
<dbReference type="RefSeq" id="WP_013446023.1">
    <property type="nucleotide sequence ID" value="NC_014734.1"/>
</dbReference>
<keyword evidence="3" id="KW-0378">Hydrolase</keyword>
<dbReference type="KEGG" id="ppn:Palpr_2522"/>
<keyword evidence="4" id="KW-1185">Reference proteome</keyword>